<dbReference type="InterPro" id="IPR035669">
    <property type="entry name" value="SGNH_plant_lipase-like"/>
</dbReference>
<evidence type="ECO:0000256" key="1">
    <source>
        <dbReference type="ARBA" id="ARBA00008668"/>
    </source>
</evidence>
<protein>
    <submittedName>
        <fullName evidence="2">Zinc finger protein, putative</fullName>
    </submittedName>
</protein>
<sequence length="336" mass="36366">MEFPCHKQSCTDSNSRCEIPAVFAFGDSLVDTGNNNYISTIYKSNFPPYGANLGVATGRFSNSKVLSDITANNLKIKDSVPPYLAPNLKTNDLLTGVTFASGGSGYDTLTPVLVTSVSLEDQLKHYKEYKEKVKGIIGEPKTDSLLANSIHLVSAGSNDISDYFSLPERKAQYDVNSYTDLLVNSATTFVQSLYDTGARRIGVFSVPPIGCVPAERTPTGCAENLNRAATSFNSKLSKSLASLGARLPGSKIVFMDFYADYLSIIQSDPSSSGFGVANKACCGTGNADLNLLCNKANPTKCADISEYVFWDGYHFTEDAYMLLAGLSYGRYVRQLF</sequence>
<dbReference type="FunFam" id="3.40.50.1110:FF:000003">
    <property type="entry name" value="GDSL esterase/lipase APG"/>
    <property type="match status" value="1"/>
</dbReference>
<dbReference type="AlphaFoldDB" id="B9RCJ9"/>
<dbReference type="InterPro" id="IPR050592">
    <property type="entry name" value="GDSL_lipolytic_enzyme"/>
</dbReference>
<accession>B9RCJ9</accession>
<evidence type="ECO:0000313" key="2">
    <source>
        <dbReference type="EMBL" id="EEF51270.1"/>
    </source>
</evidence>
<dbReference type="Proteomes" id="UP000008311">
    <property type="component" value="Unassembled WGS sequence"/>
</dbReference>
<keyword evidence="3" id="KW-1185">Reference proteome</keyword>
<dbReference type="InterPro" id="IPR001087">
    <property type="entry name" value="GDSL"/>
</dbReference>
<evidence type="ECO:0000313" key="3">
    <source>
        <dbReference type="Proteomes" id="UP000008311"/>
    </source>
</evidence>
<proteinExistence type="inferred from homology"/>
<dbReference type="eggNOG" id="ENOG502QW19">
    <property type="taxonomic scope" value="Eukaryota"/>
</dbReference>
<dbReference type="SUPFAM" id="SSF52266">
    <property type="entry name" value="SGNH hydrolase"/>
    <property type="match status" value="1"/>
</dbReference>
<dbReference type="PANTHER" id="PTHR45642:SF150">
    <property type="entry name" value="GDSL ESTERASE_LIPASE EXL3"/>
    <property type="match status" value="1"/>
</dbReference>
<comment type="similarity">
    <text evidence="1">Belongs to the 'GDSL' lipolytic enzyme family.</text>
</comment>
<dbReference type="PROSITE" id="PS01098">
    <property type="entry name" value="LIPASE_GDSL_SER"/>
    <property type="match status" value="1"/>
</dbReference>
<dbReference type="PANTHER" id="PTHR45642">
    <property type="entry name" value="GDSL ESTERASE/LIPASE EXL3"/>
    <property type="match status" value="1"/>
</dbReference>
<dbReference type="Pfam" id="PF00657">
    <property type="entry name" value="Lipase_GDSL"/>
    <property type="match status" value="1"/>
</dbReference>
<name>B9RCJ9_RICCO</name>
<gene>
    <name evidence="2" type="ORF">RCOM_1689420</name>
</gene>
<dbReference type="GO" id="GO:0006629">
    <property type="term" value="P:lipid metabolic process"/>
    <property type="evidence" value="ECO:0007669"/>
    <property type="project" value="InterPro"/>
</dbReference>
<dbReference type="InterPro" id="IPR036514">
    <property type="entry name" value="SGNH_hydro_sf"/>
</dbReference>
<dbReference type="CDD" id="cd01837">
    <property type="entry name" value="SGNH_plant_lipase_like"/>
    <property type="match status" value="1"/>
</dbReference>
<organism evidence="2 3">
    <name type="scientific">Ricinus communis</name>
    <name type="common">Castor bean</name>
    <dbReference type="NCBI Taxonomy" id="3988"/>
    <lineage>
        <taxon>Eukaryota</taxon>
        <taxon>Viridiplantae</taxon>
        <taxon>Streptophyta</taxon>
        <taxon>Embryophyta</taxon>
        <taxon>Tracheophyta</taxon>
        <taxon>Spermatophyta</taxon>
        <taxon>Magnoliopsida</taxon>
        <taxon>eudicotyledons</taxon>
        <taxon>Gunneridae</taxon>
        <taxon>Pentapetalae</taxon>
        <taxon>rosids</taxon>
        <taxon>fabids</taxon>
        <taxon>Malpighiales</taxon>
        <taxon>Euphorbiaceae</taxon>
        <taxon>Acalyphoideae</taxon>
        <taxon>Acalypheae</taxon>
        <taxon>Ricinus</taxon>
    </lineage>
</organism>
<dbReference type="InterPro" id="IPR008265">
    <property type="entry name" value="Lipase_GDSL_AS"/>
</dbReference>
<reference evidence="3" key="1">
    <citation type="journal article" date="2010" name="Nat. Biotechnol.">
        <title>Draft genome sequence of the oilseed species Ricinus communis.</title>
        <authorList>
            <person name="Chan A.P."/>
            <person name="Crabtree J."/>
            <person name="Zhao Q."/>
            <person name="Lorenzi H."/>
            <person name="Orvis J."/>
            <person name="Puiu D."/>
            <person name="Melake-Berhan A."/>
            <person name="Jones K.M."/>
            <person name="Redman J."/>
            <person name="Chen G."/>
            <person name="Cahoon E.B."/>
            <person name="Gedil M."/>
            <person name="Stanke M."/>
            <person name="Haas B.J."/>
            <person name="Wortman J.R."/>
            <person name="Fraser-Liggett C.M."/>
            <person name="Ravel J."/>
            <person name="Rabinowicz P.D."/>
        </authorList>
    </citation>
    <scope>NUCLEOTIDE SEQUENCE [LARGE SCALE GENOMIC DNA]</scope>
    <source>
        <strain evidence="3">cv. Hale</strain>
    </source>
</reference>
<dbReference type="EMBL" id="EQ973774">
    <property type="protein sequence ID" value="EEF51270.1"/>
    <property type="molecule type" value="Genomic_DNA"/>
</dbReference>
<dbReference type="FunCoup" id="B9RCJ9">
    <property type="interactions" value="81"/>
</dbReference>
<dbReference type="Gene3D" id="3.40.50.1110">
    <property type="entry name" value="SGNH hydrolase"/>
    <property type="match status" value="1"/>
</dbReference>
<dbReference type="InParanoid" id="B9RCJ9"/>
<dbReference type="GO" id="GO:0016298">
    <property type="term" value="F:lipase activity"/>
    <property type="evidence" value="ECO:0007669"/>
    <property type="project" value="InterPro"/>
</dbReference>